<protein>
    <recommendedName>
        <fullName evidence="3">Peptide-methionine (S)-S-oxide reductase</fullName>
    </recommendedName>
</protein>
<gene>
    <name evidence="1" type="ORF">BLA17378_00252</name>
</gene>
<evidence type="ECO:0008006" key="3">
    <source>
        <dbReference type="Google" id="ProtNLM"/>
    </source>
</evidence>
<reference evidence="1 2" key="1">
    <citation type="submission" date="2019-09" db="EMBL/GenBank/DDBJ databases">
        <authorList>
            <person name="Depoorter E."/>
        </authorList>
    </citation>
    <scope>NUCLEOTIDE SEQUENCE [LARGE SCALE GENOMIC DNA]</scope>
    <source>
        <strain evidence="1 2">R-17378</strain>
    </source>
</reference>
<dbReference type="Proteomes" id="UP000494120">
    <property type="component" value="Unassembled WGS sequence"/>
</dbReference>
<organism evidence="1 2">
    <name type="scientific">Burkholderia aenigmatica</name>
    <dbReference type="NCBI Taxonomy" id="2015348"/>
    <lineage>
        <taxon>Bacteria</taxon>
        <taxon>Pseudomonadati</taxon>
        <taxon>Pseudomonadota</taxon>
        <taxon>Betaproteobacteria</taxon>
        <taxon>Burkholderiales</taxon>
        <taxon>Burkholderiaceae</taxon>
        <taxon>Burkholderia</taxon>
        <taxon>Burkholderia cepacia complex</taxon>
    </lineage>
</organism>
<name>A0ABY6XIC9_9BURK</name>
<keyword evidence="2" id="KW-1185">Reference proteome</keyword>
<proteinExistence type="predicted"/>
<evidence type="ECO:0000313" key="2">
    <source>
        <dbReference type="Proteomes" id="UP000494120"/>
    </source>
</evidence>
<dbReference type="EMBL" id="CABVQG010000001">
    <property type="protein sequence ID" value="VWC45274.1"/>
    <property type="molecule type" value="Genomic_DNA"/>
</dbReference>
<accession>A0ABY6XIC9</accession>
<comment type="caution">
    <text evidence="1">The sequence shown here is derived from an EMBL/GenBank/DDBJ whole genome shotgun (WGS) entry which is preliminary data.</text>
</comment>
<dbReference type="InterPro" id="IPR036509">
    <property type="entry name" value="Met_Sox_Rdtase_MsrA_sf"/>
</dbReference>
<dbReference type="SUPFAM" id="SSF55068">
    <property type="entry name" value="Peptide methionine sulfoxide reductase"/>
    <property type="match status" value="1"/>
</dbReference>
<evidence type="ECO:0000313" key="1">
    <source>
        <dbReference type="EMBL" id="VWC45274.1"/>
    </source>
</evidence>
<sequence length="29" mass="3171">MGNEMLETATVGGGCFWCYVADFQVKSLI</sequence>